<keyword evidence="4" id="KW-0547">Nucleotide-binding</keyword>
<keyword evidence="2 8" id="KW-0436">Ligase</keyword>
<dbReference type="PANTHER" id="PTHR11136">
    <property type="entry name" value="FOLYLPOLYGLUTAMATE SYNTHASE-RELATED"/>
    <property type="match status" value="1"/>
</dbReference>
<protein>
    <submittedName>
        <fullName evidence="8">Mur ligase</fullName>
    </submittedName>
</protein>
<organism evidence="8 9">
    <name type="scientific">Schizopora paradoxa</name>
    <dbReference type="NCBI Taxonomy" id="27342"/>
    <lineage>
        <taxon>Eukaryota</taxon>
        <taxon>Fungi</taxon>
        <taxon>Dikarya</taxon>
        <taxon>Basidiomycota</taxon>
        <taxon>Agaricomycotina</taxon>
        <taxon>Agaricomycetes</taxon>
        <taxon>Hymenochaetales</taxon>
        <taxon>Schizoporaceae</taxon>
        <taxon>Schizopora</taxon>
    </lineage>
</organism>
<dbReference type="InParanoid" id="A0A0H2SHE0"/>
<accession>A0A0H2SHE0</accession>
<evidence type="ECO:0000313" key="9">
    <source>
        <dbReference type="Proteomes" id="UP000053477"/>
    </source>
</evidence>
<dbReference type="UniPathway" id="UPA00850"/>
<dbReference type="Pfam" id="PF08245">
    <property type="entry name" value="Mur_ligase_M"/>
    <property type="match status" value="1"/>
</dbReference>
<dbReference type="FunCoup" id="A0A0H2SHE0">
    <property type="interactions" value="192"/>
</dbReference>
<evidence type="ECO:0000256" key="2">
    <source>
        <dbReference type="ARBA" id="ARBA00022598"/>
    </source>
</evidence>
<dbReference type="GO" id="GO:0004326">
    <property type="term" value="F:tetrahydrofolylpolyglutamate synthase activity"/>
    <property type="evidence" value="ECO:0007669"/>
    <property type="project" value="InterPro"/>
</dbReference>
<dbReference type="Gene3D" id="3.40.1190.10">
    <property type="entry name" value="Mur-like, catalytic domain"/>
    <property type="match status" value="1"/>
</dbReference>
<dbReference type="InterPro" id="IPR036615">
    <property type="entry name" value="Mur_ligase_C_dom_sf"/>
</dbReference>
<keyword evidence="5" id="KW-0067">ATP-binding</keyword>
<keyword evidence="9" id="KW-1185">Reference proteome</keyword>
<dbReference type="InterPro" id="IPR001645">
    <property type="entry name" value="Folylpolyglutamate_synth"/>
</dbReference>
<dbReference type="GO" id="GO:0008841">
    <property type="term" value="F:dihydrofolate synthase activity"/>
    <property type="evidence" value="ECO:0007669"/>
    <property type="project" value="TreeGrafter"/>
</dbReference>
<dbReference type="NCBIfam" id="TIGR01499">
    <property type="entry name" value="folC"/>
    <property type="match status" value="1"/>
</dbReference>
<evidence type="ECO:0000256" key="4">
    <source>
        <dbReference type="ARBA" id="ARBA00022741"/>
    </source>
</evidence>
<evidence type="ECO:0000256" key="1">
    <source>
        <dbReference type="ARBA" id="ARBA00008276"/>
    </source>
</evidence>
<feature type="domain" description="Mur ligase central" evidence="7">
    <location>
        <begin position="56"/>
        <end position="239"/>
    </location>
</feature>
<sequence>MVMVVRGQRADELRDAHGTHSTSSHLTTAMSIDLTLDRIRILLSKFEKYTRPTIHVAGTNGKGSVCALLSSVFQACHPTPSVGRFNSPHLVDVTDSITINGKPISQSTFGAIYSEVKETNDRQRIGASNFEVLTVTALLIFERQQVDVVVCEVGMGGRLDATNVIPDEAIVASVITSIDLDHQAFLGSTVAAIAREKAGIIRRNKPVVVGQQKHAEVVGVVEEIAHSQGAFLTIAPCAKTRNWNEILDGARPPSFSLNPFSPPPPNPVSVEVLDSDPYDLLLPLHGEHQRNNLGVVVAVLKILSTISSVSRNPNNFLQAADASTMRRGIRECIWPGRLSFHTFKGLNANSPELPILADGAHNEAASQLLANYVSNLVQNPASENTERTTNLTFILALSHSPPKTPSSVIQPLLTVCDAFGTWRSRTRLSVRVAALRFTPPSGMPWVKSVPPSEIQKVVEDTAKASPDRKCTDYWTASDAEVDDARNDLAKALEWASQWSHDEDGRKLDHLVVIAGSLYLVADLYRLLDNHA</sequence>
<dbReference type="GO" id="GO:0005829">
    <property type="term" value="C:cytosol"/>
    <property type="evidence" value="ECO:0007669"/>
    <property type="project" value="TreeGrafter"/>
</dbReference>
<proteinExistence type="inferred from homology"/>
<dbReference type="AlphaFoldDB" id="A0A0H2SHE0"/>
<reference evidence="8 9" key="1">
    <citation type="submission" date="2015-04" db="EMBL/GenBank/DDBJ databases">
        <title>Complete genome sequence of Schizopora paradoxa KUC8140, a cosmopolitan wood degrader in East Asia.</title>
        <authorList>
            <consortium name="DOE Joint Genome Institute"/>
            <person name="Min B."/>
            <person name="Park H."/>
            <person name="Jang Y."/>
            <person name="Kim J.-J."/>
            <person name="Kim K.H."/>
            <person name="Pangilinan J."/>
            <person name="Lipzen A."/>
            <person name="Riley R."/>
            <person name="Grigoriev I.V."/>
            <person name="Spatafora J.W."/>
            <person name="Choi I.-G."/>
        </authorList>
    </citation>
    <scope>NUCLEOTIDE SEQUENCE [LARGE SCALE GENOMIC DNA]</scope>
    <source>
        <strain evidence="8 9">KUC8140</strain>
    </source>
</reference>
<evidence type="ECO:0000256" key="3">
    <source>
        <dbReference type="ARBA" id="ARBA00022723"/>
    </source>
</evidence>
<dbReference type="InterPro" id="IPR013221">
    <property type="entry name" value="Mur_ligase_cen"/>
</dbReference>
<evidence type="ECO:0000313" key="8">
    <source>
        <dbReference type="EMBL" id="KLO16466.1"/>
    </source>
</evidence>
<evidence type="ECO:0000256" key="5">
    <source>
        <dbReference type="ARBA" id="ARBA00022840"/>
    </source>
</evidence>
<keyword evidence="6" id="KW-0460">Magnesium</keyword>
<dbReference type="GO" id="GO:0005739">
    <property type="term" value="C:mitochondrion"/>
    <property type="evidence" value="ECO:0007669"/>
    <property type="project" value="TreeGrafter"/>
</dbReference>
<dbReference type="OrthoDB" id="5212574at2759"/>
<dbReference type="InterPro" id="IPR036565">
    <property type="entry name" value="Mur-like_cat_sf"/>
</dbReference>
<dbReference type="STRING" id="27342.A0A0H2SHE0"/>
<dbReference type="GO" id="GO:0046872">
    <property type="term" value="F:metal ion binding"/>
    <property type="evidence" value="ECO:0007669"/>
    <property type="project" value="UniProtKB-KW"/>
</dbReference>
<gene>
    <name evidence="8" type="ORF">SCHPADRAFT_208557</name>
</gene>
<name>A0A0H2SHE0_9AGAM</name>
<dbReference type="EMBL" id="KQ085915">
    <property type="protein sequence ID" value="KLO16466.1"/>
    <property type="molecule type" value="Genomic_DNA"/>
</dbReference>
<dbReference type="Gene3D" id="3.90.190.20">
    <property type="entry name" value="Mur ligase, C-terminal domain"/>
    <property type="match status" value="1"/>
</dbReference>
<dbReference type="Proteomes" id="UP000053477">
    <property type="component" value="Unassembled WGS sequence"/>
</dbReference>
<dbReference type="SUPFAM" id="SSF53623">
    <property type="entry name" value="MurD-like peptide ligases, catalytic domain"/>
    <property type="match status" value="1"/>
</dbReference>
<comment type="similarity">
    <text evidence="1">Belongs to the folylpolyglutamate synthase family.</text>
</comment>
<dbReference type="GO" id="GO:0005524">
    <property type="term" value="F:ATP binding"/>
    <property type="evidence" value="ECO:0007669"/>
    <property type="project" value="UniProtKB-KW"/>
</dbReference>
<keyword evidence="3" id="KW-0479">Metal-binding</keyword>
<dbReference type="PANTHER" id="PTHR11136:SF0">
    <property type="entry name" value="DIHYDROFOLATE SYNTHETASE-RELATED"/>
    <property type="match status" value="1"/>
</dbReference>
<dbReference type="SUPFAM" id="SSF53244">
    <property type="entry name" value="MurD-like peptide ligases, peptide-binding domain"/>
    <property type="match status" value="1"/>
</dbReference>
<evidence type="ECO:0000256" key="6">
    <source>
        <dbReference type="ARBA" id="ARBA00022842"/>
    </source>
</evidence>
<evidence type="ECO:0000259" key="7">
    <source>
        <dbReference type="Pfam" id="PF08245"/>
    </source>
</evidence>